<evidence type="ECO:0000256" key="3">
    <source>
        <dbReference type="ARBA" id="ARBA00022679"/>
    </source>
</evidence>
<dbReference type="GO" id="GO:0016780">
    <property type="term" value="F:phosphotransferase activity, for other substituted phosphate groups"/>
    <property type="evidence" value="ECO:0007669"/>
    <property type="project" value="TreeGrafter"/>
</dbReference>
<evidence type="ECO:0000256" key="4">
    <source>
        <dbReference type="ARBA" id="ARBA00022692"/>
    </source>
</evidence>
<feature type="region of interest" description="Disordered" evidence="7">
    <location>
        <begin position="1"/>
        <end position="30"/>
    </location>
</feature>
<keyword evidence="6 8" id="KW-0472">Membrane</keyword>
<dbReference type="PANTHER" id="PTHR30576:SF10">
    <property type="entry name" value="SLL5057 PROTEIN"/>
    <property type="match status" value="1"/>
</dbReference>
<dbReference type="EMBL" id="CP136798">
    <property type="protein sequence ID" value="XCN17495.1"/>
    <property type="molecule type" value="Genomic_DNA"/>
</dbReference>
<evidence type="ECO:0000256" key="5">
    <source>
        <dbReference type="ARBA" id="ARBA00022989"/>
    </source>
</evidence>
<keyword evidence="4 8" id="KW-0812">Transmembrane</keyword>
<dbReference type="RefSeq" id="WP_354598249.1">
    <property type="nucleotide sequence ID" value="NZ_CP136798.1"/>
</dbReference>
<evidence type="ECO:0000256" key="2">
    <source>
        <dbReference type="ARBA" id="ARBA00006464"/>
    </source>
</evidence>
<dbReference type="InterPro" id="IPR003362">
    <property type="entry name" value="Bact_transf"/>
</dbReference>
<comment type="subcellular location">
    <subcellularLocation>
        <location evidence="1">Membrane</location>
        <topology evidence="1">Multi-pass membrane protein</topology>
    </subcellularLocation>
</comment>
<feature type="transmembrane region" description="Helical" evidence="8">
    <location>
        <begin position="118"/>
        <end position="140"/>
    </location>
</feature>
<keyword evidence="3" id="KW-0808">Transferase</keyword>
<reference evidence="10" key="1">
    <citation type="submission" date="2023-10" db="EMBL/GenBank/DDBJ databases">
        <title>Complete genome sequence of Streptomyces sp. JL1001.</title>
        <authorList>
            <person name="Jiang L."/>
        </authorList>
    </citation>
    <scope>NUCLEOTIDE SEQUENCE</scope>
    <source>
        <strain evidence="10">JL1001</strain>
    </source>
</reference>
<name>A0AAU8KR70_9ACTN</name>
<dbReference type="PANTHER" id="PTHR30576">
    <property type="entry name" value="COLANIC BIOSYNTHESIS UDP-GLUCOSE LIPID CARRIER TRANSFERASE"/>
    <property type="match status" value="1"/>
</dbReference>
<evidence type="ECO:0000259" key="9">
    <source>
        <dbReference type="Pfam" id="PF02397"/>
    </source>
</evidence>
<accession>A0AAU8KR70</accession>
<keyword evidence="5 8" id="KW-1133">Transmembrane helix</keyword>
<dbReference type="GO" id="GO:0016020">
    <property type="term" value="C:membrane"/>
    <property type="evidence" value="ECO:0007669"/>
    <property type="project" value="UniProtKB-SubCell"/>
</dbReference>
<evidence type="ECO:0000256" key="6">
    <source>
        <dbReference type="ARBA" id="ARBA00023136"/>
    </source>
</evidence>
<proteinExistence type="inferred from homology"/>
<evidence type="ECO:0000256" key="8">
    <source>
        <dbReference type="SAM" id="Phobius"/>
    </source>
</evidence>
<evidence type="ECO:0000313" key="10">
    <source>
        <dbReference type="EMBL" id="XCN17495.1"/>
    </source>
</evidence>
<feature type="domain" description="Bacterial sugar transferase" evidence="9">
    <location>
        <begin position="326"/>
        <end position="512"/>
    </location>
</feature>
<dbReference type="Pfam" id="PF02397">
    <property type="entry name" value="Bac_transf"/>
    <property type="match status" value="1"/>
</dbReference>
<gene>
    <name evidence="10" type="ORF">R1Y80_29385</name>
</gene>
<feature type="transmembrane region" description="Helical" evidence="8">
    <location>
        <begin position="152"/>
        <end position="171"/>
    </location>
</feature>
<evidence type="ECO:0000256" key="7">
    <source>
        <dbReference type="SAM" id="MobiDB-lite"/>
    </source>
</evidence>
<feature type="transmembrane region" description="Helical" evidence="8">
    <location>
        <begin position="332"/>
        <end position="352"/>
    </location>
</feature>
<dbReference type="InterPro" id="IPR017475">
    <property type="entry name" value="EPS_sugar_tfrase"/>
</dbReference>
<sequence>MGHVEIPDTDLSGPVGLRGAPRPRTAASRNRTAALEQLWRAPTAQRDPVGPVPVRRKPAHGPVLAALTDLLGLAGPAWLLLRAGDQPRPVAAAAVAGLLWAGLRGARGRYTDRPRNGPGGAVGAVGAVGDWLVLIGLLAVLHTAAGSPVDPATAVVAVAPGLLVAAAVAGLRRWPRTARRAGRARRVLLVGEASGVDRAAELLTSRTDHDLSLVAAIPVGAARLELEGVQVPGRLASCPAGDDVPTVLGGVYAHGADLVLVAPGPQLSGDRLRRLGWGLHDRGVALSVLSELTGVAAERVRPVTAAGLTLLHIAPPLRGGPQAVAKNVLDRAGALFGLLALAPLLLAVALSVRLSSRGPVFHRQVRQGQHNRPFTMWKFRTMVADAEQLKAQLAVVNEVDGPLFKMRSDPRVTPVGRMLRRTSIDELPQLLNVLLGHMSLVGPRPPLPEEASRYDEREHRRLAVKPGLTGLWQVSGRSDLSWQETVSLDLWYVDNWSVAADMGLLARTVRAVTDGRGAY</sequence>
<dbReference type="AlphaFoldDB" id="A0AAU8KR70"/>
<dbReference type="NCBIfam" id="TIGR03025">
    <property type="entry name" value="EPS_sugtrans"/>
    <property type="match status" value="1"/>
</dbReference>
<evidence type="ECO:0000256" key="1">
    <source>
        <dbReference type="ARBA" id="ARBA00004141"/>
    </source>
</evidence>
<protein>
    <submittedName>
        <fullName evidence="10">Exopolysaccharide biosynthesis polyprenyl glycosylphosphotransferase</fullName>
    </submittedName>
</protein>
<comment type="similarity">
    <text evidence="2">Belongs to the bacterial sugar transferase family.</text>
</comment>
<organism evidence="10">
    <name type="scientific">Streptomyces sp. JL1001</name>
    <dbReference type="NCBI Taxonomy" id="3078227"/>
    <lineage>
        <taxon>Bacteria</taxon>
        <taxon>Bacillati</taxon>
        <taxon>Actinomycetota</taxon>
        <taxon>Actinomycetes</taxon>
        <taxon>Kitasatosporales</taxon>
        <taxon>Streptomycetaceae</taxon>
        <taxon>Streptomyces</taxon>
    </lineage>
</organism>